<proteinExistence type="inferred from homology"/>
<comment type="similarity">
    <text evidence="1 4">Belongs to the glycosyl hydrolase 5 (cellulase A) family.</text>
</comment>
<evidence type="ECO:0000259" key="5">
    <source>
        <dbReference type="Pfam" id="PF00150"/>
    </source>
</evidence>
<dbReference type="PANTHER" id="PTHR34142">
    <property type="entry name" value="ENDO-BETA-1,4-GLUCANASE A"/>
    <property type="match status" value="1"/>
</dbReference>
<dbReference type="Proteomes" id="UP000605970">
    <property type="component" value="Unassembled WGS sequence"/>
</dbReference>
<keyword evidence="3 4" id="KW-0326">Glycosidase</keyword>
<gene>
    <name evidence="6" type="ORF">Mgra_00000972</name>
</gene>
<dbReference type="GO" id="GO:0000272">
    <property type="term" value="P:polysaccharide catabolic process"/>
    <property type="evidence" value="ECO:0007669"/>
    <property type="project" value="InterPro"/>
</dbReference>
<reference evidence="6" key="1">
    <citation type="journal article" date="2020" name="Ecol. Evol.">
        <title>Genome structure and content of the rice root-knot nematode (Meloidogyne graminicola).</title>
        <authorList>
            <person name="Phan N.T."/>
            <person name="Danchin E.G.J."/>
            <person name="Klopp C."/>
            <person name="Perfus-Barbeoch L."/>
            <person name="Kozlowski D.K."/>
            <person name="Koutsovoulos G.D."/>
            <person name="Lopez-Roques C."/>
            <person name="Bouchez O."/>
            <person name="Zahm M."/>
            <person name="Besnard G."/>
            <person name="Bellafiore S."/>
        </authorList>
    </citation>
    <scope>NUCLEOTIDE SEQUENCE</scope>
    <source>
        <strain evidence="6">VN-18</strain>
    </source>
</reference>
<protein>
    <submittedName>
        <fullName evidence="6">Beta-1,4-endoglucanase</fullName>
    </submittedName>
</protein>
<organism evidence="6 7">
    <name type="scientific">Meloidogyne graminicola</name>
    <dbReference type="NCBI Taxonomy" id="189291"/>
    <lineage>
        <taxon>Eukaryota</taxon>
        <taxon>Metazoa</taxon>
        <taxon>Ecdysozoa</taxon>
        <taxon>Nematoda</taxon>
        <taxon>Chromadorea</taxon>
        <taxon>Rhabditida</taxon>
        <taxon>Tylenchina</taxon>
        <taxon>Tylenchomorpha</taxon>
        <taxon>Tylenchoidea</taxon>
        <taxon>Meloidogynidae</taxon>
        <taxon>Meloidogyninae</taxon>
        <taxon>Meloidogyne</taxon>
    </lineage>
</organism>
<evidence type="ECO:0000256" key="4">
    <source>
        <dbReference type="RuleBase" id="RU361153"/>
    </source>
</evidence>
<name>A0A8T0A1C7_9BILA</name>
<comment type="caution">
    <text evidence="6">The sequence shown here is derived from an EMBL/GenBank/DDBJ whole genome shotgun (WGS) entry which is preliminary data.</text>
</comment>
<dbReference type="InterPro" id="IPR001547">
    <property type="entry name" value="Glyco_hydro_5"/>
</dbReference>
<dbReference type="GO" id="GO:0004553">
    <property type="term" value="F:hydrolase activity, hydrolyzing O-glycosyl compounds"/>
    <property type="evidence" value="ECO:0007669"/>
    <property type="project" value="InterPro"/>
</dbReference>
<dbReference type="InterPro" id="IPR017853">
    <property type="entry name" value="GH"/>
</dbReference>
<dbReference type="SUPFAM" id="SSF51445">
    <property type="entry name" value="(Trans)glycosidases"/>
    <property type="match status" value="1"/>
</dbReference>
<evidence type="ECO:0000313" key="7">
    <source>
        <dbReference type="Proteomes" id="UP000605970"/>
    </source>
</evidence>
<dbReference type="EMBL" id="JABEBT010000004">
    <property type="protein sequence ID" value="KAF7639647.1"/>
    <property type="molecule type" value="Genomic_DNA"/>
</dbReference>
<sequence length="282" mass="31926">MSLFHSQIPEGSIFYNEETIQALKCSWNVNIIRACLGVMNYGQSGYLVDKNKETKKVKDVIDAAIKLGIYVLVDFHYTGNQLYTNESKQFFQEISAEYKGIPNLLFEIMNEAVNIPWKTLKQYHETIIPVIRENSPDAIIICSTPEYDQNLLEAYNDPITNFNNNIMYTLHFYTSEPGSELLRSSVENILQKKFPLFVTEYGLSLGTGGGGCNKYEMNIWWQMLDKYKVSYINWSISNKSESSAALIPGSTSADVGNDSHLTESGSYVKQMLKNKQPAPIGC</sequence>
<evidence type="ECO:0000256" key="2">
    <source>
        <dbReference type="ARBA" id="ARBA00022801"/>
    </source>
</evidence>
<evidence type="ECO:0000313" key="6">
    <source>
        <dbReference type="EMBL" id="KAF7639647.1"/>
    </source>
</evidence>
<dbReference type="Pfam" id="PF00150">
    <property type="entry name" value="Cellulase"/>
    <property type="match status" value="1"/>
</dbReference>
<evidence type="ECO:0000256" key="1">
    <source>
        <dbReference type="ARBA" id="ARBA00005641"/>
    </source>
</evidence>
<dbReference type="Gene3D" id="3.20.20.80">
    <property type="entry name" value="Glycosidases"/>
    <property type="match status" value="1"/>
</dbReference>
<keyword evidence="7" id="KW-1185">Reference proteome</keyword>
<dbReference type="OrthoDB" id="5887766at2759"/>
<dbReference type="PANTHER" id="PTHR34142:SF1">
    <property type="entry name" value="GLYCOSIDE HYDROLASE FAMILY 5 DOMAIN-CONTAINING PROTEIN"/>
    <property type="match status" value="1"/>
</dbReference>
<dbReference type="AlphaFoldDB" id="A0A8T0A1C7"/>
<accession>A0A8T0A1C7</accession>
<keyword evidence="2 4" id="KW-0378">Hydrolase</keyword>
<feature type="domain" description="Glycoside hydrolase family 5" evidence="5">
    <location>
        <begin position="15"/>
        <end position="240"/>
    </location>
</feature>
<evidence type="ECO:0000256" key="3">
    <source>
        <dbReference type="ARBA" id="ARBA00023295"/>
    </source>
</evidence>